<feature type="domain" description="Glycosyl transferase family 1" evidence="3">
    <location>
        <begin position="199"/>
        <end position="347"/>
    </location>
</feature>
<dbReference type="GO" id="GO:1901135">
    <property type="term" value="P:carbohydrate derivative metabolic process"/>
    <property type="evidence" value="ECO:0007669"/>
    <property type="project" value="UniProtKB-ARBA"/>
</dbReference>
<evidence type="ECO:0000313" key="4">
    <source>
        <dbReference type="EMBL" id="QOU06973.1"/>
    </source>
</evidence>
<organism evidence="4 5">
    <name type="scientific">Pseudomonas fluorescens</name>
    <dbReference type="NCBI Taxonomy" id="294"/>
    <lineage>
        <taxon>Bacteria</taxon>
        <taxon>Pseudomonadati</taxon>
        <taxon>Pseudomonadota</taxon>
        <taxon>Gammaproteobacteria</taxon>
        <taxon>Pseudomonadales</taxon>
        <taxon>Pseudomonadaceae</taxon>
        <taxon>Pseudomonas</taxon>
    </lineage>
</organism>
<dbReference type="Gene3D" id="3.40.50.2000">
    <property type="entry name" value="Glycogen Phosphorylase B"/>
    <property type="match status" value="2"/>
</dbReference>
<dbReference type="Pfam" id="PF00534">
    <property type="entry name" value="Glycos_transf_1"/>
    <property type="match status" value="1"/>
</dbReference>
<dbReference type="SUPFAM" id="SSF53756">
    <property type="entry name" value="UDP-Glycosyltransferase/glycogen phosphorylase"/>
    <property type="match status" value="1"/>
</dbReference>
<dbReference type="PANTHER" id="PTHR12526:SF510">
    <property type="entry name" value="D-INOSITOL 3-PHOSPHATE GLYCOSYLTRANSFERASE"/>
    <property type="match status" value="1"/>
</dbReference>
<name>A0A1B3CPF6_PSEFL</name>
<dbReference type="GO" id="GO:0016757">
    <property type="term" value="F:glycosyltransferase activity"/>
    <property type="evidence" value="ECO:0007669"/>
    <property type="project" value="UniProtKB-KW"/>
</dbReference>
<evidence type="ECO:0000256" key="2">
    <source>
        <dbReference type="ARBA" id="ARBA00022679"/>
    </source>
</evidence>
<dbReference type="AlphaFoldDB" id="A0A1B3CPF6"/>
<proteinExistence type="predicted"/>
<protein>
    <submittedName>
        <fullName evidence="4">Glycosyltransferase family 4 protein</fullName>
    </submittedName>
</protein>
<dbReference type="InterPro" id="IPR001296">
    <property type="entry name" value="Glyco_trans_1"/>
</dbReference>
<reference evidence="4 5" key="1">
    <citation type="submission" date="2020-10" db="EMBL/GenBank/DDBJ databases">
        <title>Complete genome sequence of a novel Pseudomonas fluorescens strain isolated from the flower of kumarahou (Pomaderris kumeraho).</title>
        <authorList>
            <person name="Summers M.C."/>
            <person name="Nowak V."/>
            <person name="Fairhurst M.J."/>
            <person name="Owen J.G."/>
            <person name="Gerth M.L."/>
            <person name="Patrick W.M."/>
        </authorList>
    </citation>
    <scope>NUCLEOTIDE SEQUENCE [LARGE SCALE GENOMIC DNA]</scope>
    <source>
        <strain evidence="4 5">KF1</strain>
    </source>
</reference>
<evidence type="ECO:0000313" key="5">
    <source>
        <dbReference type="Proteomes" id="UP000593833"/>
    </source>
</evidence>
<sequence>MTTPSALITWQPVLTDHQAYTYEALSRQSKTPVIAYVLTMEDADRRAQGWKDTQVESIERRLIPARGGLAYCYQAMRKHRHDVHLFGSAFQNARMLYCLLLALLFRVEFYIVSEPYSPIAQGYFSDKRLTLQKLKAILRPRLYRVYMTVLKGRMAGVFSISSKAIAQYSNAGVEKNKLFPFGYFIPALERHSPAPPDARIADTPLSVVFVGALIARKGLDVLVEAASLSNAPVTLNAYGPGDPSAFAFDNDTLRFRGTIPFGETQNVVSTYDVLVLPSRYDGWGVVVNEALCAGVPVICSDQVGARVLVEKFGAGAVFDSENTQALASLLNSLSANPEHLLAMRAGAQLAAAAIQPDVAASYMLAVLRAKPEDKAAIASPWYSEQSSL</sequence>
<dbReference type="CDD" id="cd03801">
    <property type="entry name" value="GT4_PimA-like"/>
    <property type="match status" value="1"/>
</dbReference>
<keyword evidence="1" id="KW-0328">Glycosyltransferase</keyword>
<dbReference type="PANTHER" id="PTHR12526">
    <property type="entry name" value="GLYCOSYLTRANSFERASE"/>
    <property type="match status" value="1"/>
</dbReference>
<dbReference type="EMBL" id="CP063233">
    <property type="protein sequence ID" value="QOU06973.1"/>
    <property type="molecule type" value="Genomic_DNA"/>
</dbReference>
<evidence type="ECO:0000256" key="1">
    <source>
        <dbReference type="ARBA" id="ARBA00022676"/>
    </source>
</evidence>
<gene>
    <name evidence="4" type="ORF">IM720_09675</name>
</gene>
<dbReference type="RefSeq" id="WP_069075520.1">
    <property type="nucleotide sequence ID" value="NZ_CP015637.1"/>
</dbReference>
<accession>A0A1B3CPF6</accession>
<keyword evidence="2 4" id="KW-0808">Transferase</keyword>
<evidence type="ECO:0000259" key="3">
    <source>
        <dbReference type="Pfam" id="PF00534"/>
    </source>
</evidence>
<dbReference type="Proteomes" id="UP000593833">
    <property type="component" value="Chromosome"/>
</dbReference>